<sequence>MTSFPSPSSRTHVHREEQAFTAYATVTPSRTSKLGWRSCSMWAHPISDRIREALVSSRASDWLLRAGKGCLMAGLPGWQLTYQELIGGRRSHTQSVKRDEYGVWSSEGNGKSPRKPSDQRRQLGGGVLATRPIFHRPIVSADGLERSRKYPKWRPRPVAWTPSVEREKHDLKYGCAGNRDSPAKNPPNNGVVQHKNPGVTPSEIEPVPLQIDFQRRLPWRPPRNDKDGDSCGDQWSSPNCEYIHHPGFGRRGGGGGSLLSRLGHPPTRLTYEGSVAASLADARIVSGDPVMYSRACEPMRVIEVSIERRRRFREILLENPPANGIVRHDSHLRRSGDPAGD</sequence>
<dbReference type="Proteomes" id="UP001159363">
    <property type="component" value="Chromosome 15"/>
</dbReference>
<dbReference type="EMBL" id="JARBHB010000016">
    <property type="protein sequence ID" value="KAJ8866871.1"/>
    <property type="molecule type" value="Genomic_DNA"/>
</dbReference>
<evidence type="ECO:0000313" key="3">
    <source>
        <dbReference type="Proteomes" id="UP001159363"/>
    </source>
</evidence>
<keyword evidence="3" id="KW-1185">Reference proteome</keyword>
<accession>A0ABQ9G303</accession>
<name>A0ABQ9G303_9NEOP</name>
<proteinExistence type="predicted"/>
<reference evidence="2 3" key="1">
    <citation type="submission" date="2023-02" db="EMBL/GenBank/DDBJ databases">
        <title>LHISI_Scaffold_Assembly.</title>
        <authorList>
            <person name="Stuart O.P."/>
            <person name="Cleave R."/>
            <person name="Magrath M.J.L."/>
            <person name="Mikheyev A.S."/>
        </authorList>
    </citation>
    <scope>NUCLEOTIDE SEQUENCE [LARGE SCALE GENOMIC DNA]</scope>
    <source>
        <strain evidence="2">Daus_M_001</strain>
        <tissue evidence="2">Leg muscle</tissue>
    </source>
</reference>
<evidence type="ECO:0000256" key="1">
    <source>
        <dbReference type="SAM" id="MobiDB-lite"/>
    </source>
</evidence>
<evidence type="ECO:0000313" key="2">
    <source>
        <dbReference type="EMBL" id="KAJ8866871.1"/>
    </source>
</evidence>
<comment type="caution">
    <text evidence="2">The sequence shown here is derived from an EMBL/GenBank/DDBJ whole genome shotgun (WGS) entry which is preliminary data.</text>
</comment>
<protein>
    <submittedName>
        <fullName evidence="2">Uncharacterized protein</fullName>
    </submittedName>
</protein>
<gene>
    <name evidence="2" type="ORF">PR048_032733</name>
</gene>
<organism evidence="2 3">
    <name type="scientific">Dryococelus australis</name>
    <dbReference type="NCBI Taxonomy" id="614101"/>
    <lineage>
        <taxon>Eukaryota</taxon>
        <taxon>Metazoa</taxon>
        <taxon>Ecdysozoa</taxon>
        <taxon>Arthropoda</taxon>
        <taxon>Hexapoda</taxon>
        <taxon>Insecta</taxon>
        <taxon>Pterygota</taxon>
        <taxon>Neoptera</taxon>
        <taxon>Polyneoptera</taxon>
        <taxon>Phasmatodea</taxon>
        <taxon>Verophasmatodea</taxon>
        <taxon>Anareolatae</taxon>
        <taxon>Phasmatidae</taxon>
        <taxon>Eurycanthinae</taxon>
        <taxon>Dryococelus</taxon>
    </lineage>
</organism>
<feature type="region of interest" description="Disordered" evidence="1">
    <location>
        <begin position="91"/>
        <end position="122"/>
    </location>
</feature>